<dbReference type="InterPro" id="IPR005880">
    <property type="entry name" value="Ribosomal_uL2_bac/org-type"/>
</dbReference>
<dbReference type="GO" id="GO:0019843">
    <property type="term" value="F:rRNA binding"/>
    <property type="evidence" value="ECO:0007669"/>
    <property type="project" value="UniProtKB-UniRule"/>
</dbReference>
<evidence type="ECO:0000313" key="10">
    <source>
        <dbReference type="Proteomes" id="UP000321577"/>
    </source>
</evidence>
<keyword evidence="10" id="KW-1185">Reference proteome</keyword>
<dbReference type="SUPFAM" id="SSF50249">
    <property type="entry name" value="Nucleic acid-binding proteins"/>
    <property type="match status" value="1"/>
</dbReference>
<dbReference type="NCBIfam" id="TIGR01171">
    <property type="entry name" value="rplB_bact"/>
    <property type="match status" value="1"/>
</dbReference>
<name>A0A512M3N0_9BACT</name>
<keyword evidence="5" id="KW-0699">rRNA-binding</keyword>
<dbReference type="PIRSF" id="PIRSF002158">
    <property type="entry name" value="Ribosomal_L2"/>
    <property type="match status" value="1"/>
</dbReference>
<dbReference type="SUPFAM" id="SSF50104">
    <property type="entry name" value="Translation proteins SH3-like domain"/>
    <property type="match status" value="1"/>
</dbReference>
<dbReference type="HAMAP" id="MF_01320_B">
    <property type="entry name" value="Ribosomal_uL2_B"/>
    <property type="match status" value="1"/>
</dbReference>
<dbReference type="Pfam" id="PF00181">
    <property type="entry name" value="Ribosomal_L2_N"/>
    <property type="match status" value="1"/>
</dbReference>
<reference evidence="9 10" key="1">
    <citation type="submission" date="2019-07" db="EMBL/GenBank/DDBJ databases">
        <title>Whole genome shotgun sequence of Brevifollis gellanilyticus NBRC 108608.</title>
        <authorList>
            <person name="Hosoyama A."/>
            <person name="Uohara A."/>
            <person name="Ohji S."/>
            <person name="Ichikawa N."/>
        </authorList>
    </citation>
    <scope>NUCLEOTIDE SEQUENCE [LARGE SCALE GENOMIC DNA]</scope>
    <source>
        <strain evidence="9 10">NBRC 108608</strain>
    </source>
</reference>
<evidence type="ECO:0000256" key="5">
    <source>
        <dbReference type="HAMAP-Rule" id="MF_01320"/>
    </source>
</evidence>
<gene>
    <name evidence="5 9" type="primary">rplB</name>
    <name evidence="9" type="ORF">BGE01nite_06410</name>
</gene>
<dbReference type="AlphaFoldDB" id="A0A512M3N0"/>
<evidence type="ECO:0000256" key="3">
    <source>
        <dbReference type="ARBA" id="ARBA00023274"/>
    </source>
</evidence>
<feature type="region of interest" description="Disordered" evidence="6">
    <location>
        <begin position="224"/>
        <end position="279"/>
    </location>
</feature>
<dbReference type="InterPro" id="IPR014722">
    <property type="entry name" value="Rib_uL2_dom2"/>
</dbReference>
<dbReference type="GO" id="GO:0016740">
    <property type="term" value="F:transferase activity"/>
    <property type="evidence" value="ECO:0007669"/>
    <property type="project" value="InterPro"/>
</dbReference>
<dbReference type="Gene3D" id="4.10.950.10">
    <property type="entry name" value="Ribosomal protein L2, domain 3"/>
    <property type="match status" value="1"/>
</dbReference>
<comment type="caution">
    <text evidence="9">The sequence shown here is derived from an EMBL/GenBank/DDBJ whole genome shotgun (WGS) entry which is preliminary data.</text>
</comment>
<dbReference type="Gene3D" id="2.30.30.30">
    <property type="match status" value="1"/>
</dbReference>
<dbReference type="FunFam" id="2.40.50.140:FF:000003">
    <property type="entry name" value="50S ribosomal protein L2"/>
    <property type="match status" value="1"/>
</dbReference>
<evidence type="ECO:0000256" key="2">
    <source>
        <dbReference type="ARBA" id="ARBA00022980"/>
    </source>
</evidence>
<evidence type="ECO:0000259" key="8">
    <source>
        <dbReference type="SMART" id="SM01383"/>
    </source>
</evidence>
<sequence length="279" mass="30425">MALKTFKPNTPSNRYKEWNSFEELTKHQPERALTVALRKSGGRNNTGRITCRHIGGGAVRRYRLIDFKRERRDEAAKVVAIEYDPNRSARIALIEYKDGQRSYILAPAALNVGASVIAGEKAAPDVGNALPLRKIPLGTSIHNVELVLGQGGVAARAAGQSAILSNREGEYALVRMPSGEVRKIHSECYATVGVVGNSEHMNVVSGKAGRTRWKGTRPTVRGMCMNPIDHPNGGGEGRSKSGGGRQHLLSPWGHAKGEKTRNKKKATNKLIVQTRHAKK</sequence>
<protein>
    <recommendedName>
        <fullName evidence="4 5">Large ribosomal subunit protein uL2</fullName>
    </recommendedName>
</protein>
<dbReference type="RefSeq" id="WP_146848812.1">
    <property type="nucleotide sequence ID" value="NZ_BKAG01000003.1"/>
</dbReference>
<comment type="similarity">
    <text evidence="1 5">Belongs to the universal ribosomal protein uL2 family.</text>
</comment>
<keyword evidence="5" id="KW-0694">RNA-binding</keyword>
<accession>A0A512M3N0</accession>
<feature type="compositionally biased region" description="Gly residues" evidence="6">
    <location>
        <begin position="232"/>
        <end position="245"/>
    </location>
</feature>
<dbReference type="EMBL" id="BKAG01000003">
    <property type="protein sequence ID" value="GEP41350.1"/>
    <property type="molecule type" value="Genomic_DNA"/>
</dbReference>
<dbReference type="Gene3D" id="2.40.50.140">
    <property type="entry name" value="Nucleic acid-binding proteins"/>
    <property type="match status" value="1"/>
</dbReference>
<evidence type="ECO:0000313" key="9">
    <source>
        <dbReference type="EMBL" id="GEP41350.1"/>
    </source>
</evidence>
<organism evidence="9 10">
    <name type="scientific">Brevifollis gellanilyticus</name>
    <dbReference type="NCBI Taxonomy" id="748831"/>
    <lineage>
        <taxon>Bacteria</taxon>
        <taxon>Pseudomonadati</taxon>
        <taxon>Verrucomicrobiota</taxon>
        <taxon>Verrucomicrobiia</taxon>
        <taxon>Verrucomicrobiales</taxon>
        <taxon>Verrucomicrobiaceae</taxon>
    </lineage>
</organism>
<dbReference type="GO" id="GO:0002181">
    <property type="term" value="P:cytoplasmic translation"/>
    <property type="evidence" value="ECO:0007669"/>
    <property type="project" value="TreeGrafter"/>
</dbReference>
<dbReference type="Proteomes" id="UP000321577">
    <property type="component" value="Unassembled WGS sequence"/>
</dbReference>
<keyword evidence="3 5" id="KW-0687">Ribonucleoprotein</keyword>
<dbReference type="FunFam" id="4.10.950.10:FF:000001">
    <property type="entry name" value="50S ribosomal protein L2"/>
    <property type="match status" value="1"/>
</dbReference>
<dbReference type="SMART" id="SM01382">
    <property type="entry name" value="Ribosomal_L2_C"/>
    <property type="match status" value="1"/>
</dbReference>
<evidence type="ECO:0000256" key="1">
    <source>
        <dbReference type="ARBA" id="ARBA00005636"/>
    </source>
</evidence>
<feature type="domain" description="Large ribosomal subunit protein uL2 RNA-binding" evidence="8">
    <location>
        <begin position="42"/>
        <end position="118"/>
    </location>
</feature>
<comment type="subunit">
    <text evidence="5">Part of the 50S ribosomal subunit. Forms a bridge to the 30S subunit in the 70S ribosome.</text>
</comment>
<dbReference type="FunFam" id="2.30.30.30:FF:000001">
    <property type="entry name" value="50S ribosomal protein L2"/>
    <property type="match status" value="1"/>
</dbReference>
<dbReference type="PANTHER" id="PTHR13691">
    <property type="entry name" value="RIBOSOMAL PROTEIN L2"/>
    <property type="match status" value="1"/>
</dbReference>
<dbReference type="InterPro" id="IPR022669">
    <property type="entry name" value="Ribosomal_uL2_C"/>
</dbReference>
<dbReference type="InterPro" id="IPR002171">
    <property type="entry name" value="Ribosomal_uL2"/>
</dbReference>
<dbReference type="OrthoDB" id="9778722at2"/>
<proteinExistence type="inferred from homology"/>
<dbReference type="GO" id="GO:0003735">
    <property type="term" value="F:structural constituent of ribosome"/>
    <property type="evidence" value="ECO:0007669"/>
    <property type="project" value="InterPro"/>
</dbReference>
<evidence type="ECO:0000256" key="6">
    <source>
        <dbReference type="SAM" id="MobiDB-lite"/>
    </source>
</evidence>
<feature type="domain" description="Large ribosomal subunit protein uL2 C-terminal" evidence="7">
    <location>
        <begin position="124"/>
        <end position="255"/>
    </location>
</feature>
<evidence type="ECO:0000259" key="7">
    <source>
        <dbReference type="SMART" id="SM01382"/>
    </source>
</evidence>
<dbReference type="GO" id="GO:0015934">
    <property type="term" value="C:large ribosomal subunit"/>
    <property type="evidence" value="ECO:0007669"/>
    <property type="project" value="InterPro"/>
</dbReference>
<dbReference type="PANTHER" id="PTHR13691:SF5">
    <property type="entry name" value="LARGE RIBOSOMAL SUBUNIT PROTEIN UL2M"/>
    <property type="match status" value="1"/>
</dbReference>
<dbReference type="Pfam" id="PF03947">
    <property type="entry name" value="Ribosomal_L2_C"/>
    <property type="match status" value="1"/>
</dbReference>
<dbReference type="InterPro" id="IPR012340">
    <property type="entry name" value="NA-bd_OB-fold"/>
</dbReference>
<dbReference type="SMART" id="SM01383">
    <property type="entry name" value="Ribosomal_L2"/>
    <property type="match status" value="1"/>
</dbReference>
<dbReference type="InterPro" id="IPR008991">
    <property type="entry name" value="Translation_prot_SH3-like_sf"/>
</dbReference>
<dbReference type="InterPro" id="IPR014726">
    <property type="entry name" value="Ribosomal_uL2_dom3"/>
</dbReference>
<evidence type="ECO:0000256" key="4">
    <source>
        <dbReference type="ARBA" id="ARBA00035242"/>
    </source>
</evidence>
<keyword evidence="2 5" id="KW-0689">Ribosomal protein</keyword>
<dbReference type="InterPro" id="IPR022666">
    <property type="entry name" value="Ribosomal_uL2_RNA-bd_dom"/>
</dbReference>
<comment type="function">
    <text evidence="5">One of the primary rRNA binding proteins. Required for association of the 30S and 50S subunits to form the 70S ribosome, for tRNA binding and peptide bond formation. It has been suggested to have peptidyltransferase activity; this is somewhat controversial. Makes several contacts with the 16S rRNA in the 70S ribosome.</text>
</comment>